<dbReference type="OrthoDB" id="10040310at2759"/>
<evidence type="ECO:0000313" key="3">
    <source>
        <dbReference type="Proteomes" id="UP000683360"/>
    </source>
</evidence>
<protein>
    <submittedName>
        <fullName evidence="2">Uncharacterized protein</fullName>
    </submittedName>
</protein>
<comment type="caution">
    <text evidence="2">The sequence shown here is derived from an EMBL/GenBank/DDBJ whole genome shotgun (WGS) entry which is preliminary data.</text>
</comment>
<reference evidence="2" key="1">
    <citation type="submission" date="2021-03" db="EMBL/GenBank/DDBJ databases">
        <authorList>
            <person name="Bekaert M."/>
        </authorList>
    </citation>
    <scope>NUCLEOTIDE SEQUENCE</scope>
</reference>
<dbReference type="AlphaFoldDB" id="A0A8S3U3B6"/>
<gene>
    <name evidence="2" type="ORF">MEDL_52678</name>
</gene>
<dbReference type="PANTHER" id="PTHR21446">
    <property type="entry name" value="DUF3504 DOMAIN-CONTAINING PROTEIN"/>
    <property type="match status" value="1"/>
</dbReference>
<feature type="region of interest" description="Disordered" evidence="1">
    <location>
        <begin position="84"/>
        <end position="103"/>
    </location>
</feature>
<dbReference type="InterPro" id="IPR052787">
    <property type="entry name" value="MAVS"/>
</dbReference>
<name>A0A8S3U3B6_MYTED</name>
<dbReference type="Proteomes" id="UP000683360">
    <property type="component" value="Unassembled WGS sequence"/>
</dbReference>
<evidence type="ECO:0000256" key="1">
    <source>
        <dbReference type="SAM" id="MobiDB-lite"/>
    </source>
</evidence>
<dbReference type="EMBL" id="CAJPWZ010002556">
    <property type="protein sequence ID" value="CAG2240373.1"/>
    <property type="molecule type" value="Genomic_DNA"/>
</dbReference>
<organism evidence="2 3">
    <name type="scientific">Mytilus edulis</name>
    <name type="common">Blue mussel</name>
    <dbReference type="NCBI Taxonomy" id="6550"/>
    <lineage>
        <taxon>Eukaryota</taxon>
        <taxon>Metazoa</taxon>
        <taxon>Spiralia</taxon>
        <taxon>Lophotrochozoa</taxon>
        <taxon>Mollusca</taxon>
        <taxon>Bivalvia</taxon>
        <taxon>Autobranchia</taxon>
        <taxon>Pteriomorphia</taxon>
        <taxon>Mytilida</taxon>
        <taxon>Mytiloidea</taxon>
        <taxon>Mytilidae</taxon>
        <taxon>Mytilinae</taxon>
        <taxon>Mytilus</taxon>
    </lineage>
</organism>
<feature type="compositionally biased region" description="Basic and acidic residues" evidence="1">
    <location>
        <begin position="87"/>
        <end position="103"/>
    </location>
</feature>
<evidence type="ECO:0000313" key="2">
    <source>
        <dbReference type="EMBL" id="CAG2240373.1"/>
    </source>
</evidence>
<keyword evidence="3" id="KW-1185">Reference proteome</keyword>
<accession>A0A8S3U3B6</accession>
<sequence>MVSLFSCPLELFDIRVDPGIDHVTHYIGIYPILIVEMGDSLFDVETDFALSKFNLSKFLEDEDKRGHLPYSLYLDDTEDFSLTSKQTNERLDRPATTDEIKRQDGTEYPADSLRLLCTALWRHLRDTCRQYDLNPFNKENPKFATFHHTLDGKMKDFERVNPHVQKRAEPITAEEENKLWIALFCNYDNDSKCLSYAVYFYNCKLFALRAADEHSDLEANQYTFGNSEEGFYLQFLGKTSKNCQGGIYHEKAEKMSPAV</sequence>
<dbReference type="PANTHER" id="PTHR21446:SF13">
    <property type="entry name" value="DUF3504 DOMAIN-CONTAINING PROTEIN"/>
    <property type="match status" value="1"/>
</dbReference>
<proteinExistence type="predicted"/>